<organism evidence="1 2">
    <name type="scientific">Roseateles agri</name>
    <dbReference type="NCBI Taxonomy" id="3098619"/>
    <lineage>
        <taxon>Bacteria</taxon>
        <taxon>Pseudomonadati</taxon>
        <taxon>Pseudomonadota</taxon>
        <taxon>Betaproteobacteria</taxon>
        <taxon>Burkholderiales</taxon>
        <taxon>Sphaerotilaceae</taxon>
        <taxon>Roseateles</taxon>
    </lineage>
</organism>
<comment type="caution">
    <text evidence="1">The sequence shown here is derived from an EMBL/GenBank/DDBJ whole genome shotgun (WGS) entry which is preliminary data.</text>
</comment>
<keyword evidence="2" id="KW-1185">Reference proteome</keyword>
<dbReference type="InterPro" id="IPR032556">
    <property type="entry name" value="DUF4936"/>
</dbReference>
<sequence>MTTELYVYYKVAPAQARAIKAVLQAWPQVRLLRRAGEPETWMEIHTGPDAEASVQALAALLAPHITGPRHVERFEPVVLTAP</sequence>
<reference evidence="1 2" key="1">
    <citation type="submission" date="2023-11" db="EMBL/GenBank/DDBJ databases">
        <title>Paucibacter sp. nov., isolated from fresh soil in Korea.</title>
        <authorList>
            <person name="Le N.T.T."/>
        </authorList>
    </citation>
    <scope>NUCLEOTIDE SEQUENCE [LARGE SCALE GENOMIC DNA]</scope>
    <source>
        <strain evidence="1 2">R3-3</strain>
    </source>
</reference>
<name>A0ABU5DH98_9BURK</name>
<accession>A0ABU5DH98</accession>
<protein>
    <submittedName>
        <fullName evidence="1">DUF4936 family protein</fullName>
    </submittedName>
</protein>
<evidence type="ECO:0000313" key="1">
    <source>
        <dbReference type="EMBL" id="MDY0745661.1"/>
    </source>
</evidence>
<dbReference type="Proteomes" id="UP001285263">
    <property type="component" value="Unassembled WGS sequence"/>
</dbReference>
<proteinExistence type="predicted"/>
<dbReference type="RefSeq" id="WP_320423559.1">
    <property type="nucleotide sequence ID" value="NZ_JAXCLA010000004.1"/>
</dbReference>
<evidence type="ECO:0000313" key="2">
    <source>
        <dbReference type="Proteomes" id="UP001285263"/>
    </source>
</evidence>
<dbReference type="EMBL" id="JAXCLA010000004">
    <property type="protein sequence ID" value="MDY0745661.1"/>
    <property type="molecule type" value="Genomic_DNA"/>
</dbReference>
<dbReference type="Pfam" id="PF16290">
    <property type="entry name" value="DUF4936"/>
    <property type="match status" value="1"/>
</dbReference>
<gene>
    <name evidence="1" type="ORF">SNE35_14160</name>
</gene>